<dbReference type="InterPro" id="IPR014747">
    <property type="entry name" value="Bac_photo_RC_H_C"/>
</dbReference>
<dbReference type="GO" id="GO:0019684">
    <property type="term" value="P:photosynthesis, light reaction"/>
    <property type="evidence" value="ECO:0007669"/>
    <property type="project" value="InterPro"/>
</dbReference>
<dbReference type="SUPFAM" id="SSF50346">
    <property type="entry name" value="PRC-barrel domain"/>
    <property type="match status" value="2"/>
</dbReference>
<name>A0A1W9KSQ8_9BURK</name>
<evidence type="ECO:0000313" key="2">
    <source>
        <dbReference type="EMBL" id="OQW87455.1"/>
    </source>
</evidence>
<reference evidence="2 3" key="1">
    <citation type="submission" date="2017-01" db="EMBL/GenBank/DDBJ databases">
        <title>Novel large sulfur bacteria in the metagenomes of groundwater-fed chemosynthetic microbial mats in the Lake Huron basin.</title>
        <authorList>
            <person name="Sharrar A.M."/>
            <person name="Flood B.E."/>
            <person name="Bailey J.V."/>
            <person name="Jones D.S."/>
            <person name="Biddanda B."/>
            <person name="Ruberg S.A."/>
            <person name="Marcus D.N."/>
            <person name="Dick G.J."/>
        </authorList>
    </citation>
    <scope>NUCLEOTIDE SEQUENCE [LARGE SCALE GENOMIC DNA]</scope>
    <source>
        <strain evidence="2">A7</strain>
    </source>
</reference>
<dbReference type="AlphaFoldDB" id="A0A1W9KSQ8"/>
<accession>A0A1W9KSQ8</accession>
<dbReference type="EMBL" id="MTEI01000008">
    <property type="protein sequence ID" value="OQW87455.1"/>
    <property type="molecule type" value="Genomic_DNA"/>
</dbReference>
<organism evidence="2 3">
    <name type="scientific">Rhodoferax ferrireducens</name>
    <dbReference type="NCBI Taxonomy" id="192843"/>
    <lineage>
        <taxon>Bacteria</taxon>
        <taxon>Pseudomonadati</taxon>
        <taxon>Pseudomonadota</taxon>
        <taxon>Betaproteobacteria</taxon>
        <taxon>Burkholderiales</taxon>
        <taxon>Comamonadaceae</taxon>
        <taxon>Rhodoferax</taxon>
    </lineage>
</organism>
<gene>
    <name evidence="2" type="ORF">BWK72_13005</name>
</gene>
<sequence length="275" mass="31308">MLRSMSDLKGYTIGATDGEIGHVTDFFFDDQRWTIRYLVVETGSWLMSRKVLISPFSLAPADWEHKRLPVHISREAVKNSPDIDTNKPVSRQHETQYADYYGYPYYWGGDALWGNGLYTPALTPPPGLSPVALANVRGDVTGGPARAAYTQQSNDNPHLRSCEAVIGYHLEASDGDIGHVQGMLVEEDTWAIRYLVLDTSNWWLGHQVLMAPDWVSDIRWNDAKVSVNLTRQAIQQSPKFDPSTQLTRQQELDLYHHYARPNYWEQARHHAPETL</sequence>
<dbReference type="Proteomes" id="UP000192505">
    <property type="component" value="Unassembled WGS sequence"/>
</dbReference>
<dbReference type="InterPro" id="IPR011033">
    <property type="entry name" value="PRC_barrel-like_sf"/>
</dbReference>
<evidence type="ECO:0000259" key="1">
    <source>
        <dbReference type="Pfam" id="PF05239"/>
    </source>
</evidence>
<proteinExistence type="predicted"/>
<dbReference type="InterPro" id="IPR027275">
    <property type="entry name" value="PRC-brl_dom"/>
</dbReference>
<dbReference type="Gene3D" id="3.90.50.10">
    <property type="entry name" value="Photosynthetic Reaction Center, subunit H, domain 2"/>
    <property type="match status" value="2"/>
</dbReference>
<comment type="caution">
    <text evidence="2">The sequence shown here is derived from an EMBL/GenBank/DDBJ whole genome shotgun (WGS) entry which is preliminary data.</text>
</comment>
<dbReference type="GO" id="GO:0030077">
    <property type="term" value="C:plasma membrane light-harvesting complex"/>
    <property type="evidence" value="ECO:0007669"/>
    <property type="project" value="InterPro"/>
</dbReference>
<dbReference type="Pfam" id="PF05239">
    <property type="entry name" value="PRC"/>
    <property type="match status" value="1"/>
</dbReference>
<feature type="domain" description="PRC-barrel" evidence="1">
    <location>
        <begin position="6"/>
        <end position="54"/>
    </location>
</feature>
<evidence type="ECO:0000313" key="3">
    <source>
        <dbReference type="Proteomes" id="UP000192505"/>
    </source>
</evidence>
<protein>
    <submittedName>
        <fullName evidence="2">Photosystem reaction center subunit H</fullName>
    </submittedName>
</protein>